<reference evidence="1 2" key="1">
    <citation type="submission" date="2010-12" db="EMBL/GenBank/DDBJ databases">
        <title>The Genome Sequence of Coprobacillus sp. strain 29_1.</title>
        <authorList>
            <consortium name="The Broad Institute Genome Sequencing Platform"/>
            <person name="Earl A."/>
            <person name="Ward D."/>
            <person name="Feldgarden M."/>
            <person name="Gevers D."/>
            <person name="Daigneault M."/>
            <person name="Sibley C.D."/>
            <person name="White A."/>
            <person name="Strauss J."/>
            <person name="Allen-Vercoe E."/>
            <person name="Young S.K."/>
            <person name="Zeng Q."/>
            <person name="Gargeya S."/>
            <person name="Fitzgerald M."/>
            <person name="Haas B."/>
            <person name="Abouelleil A."/>
            <person name="Alvarado L."/>
            <person name="Arachchi H.M."/>
            <person name="Berlin A."/>
            <person name="Brown A."/>
            <person name="Chapman S.B."/>
            <person name="Chen Z."/>
            <person name="Dunbar C."/>
            <person name="Freedman E."/>
            <person name="Gearin G."/>
            <person name="Gellesch M."/>
            <person name="Goldberg J."/>
            <person name="Griggs A."/>
            <person name="Gujja S."/>
            <person name="Heilman E."/>
            <person name="Heiman D."/>
            <person name="Howarth C."/>
            <person name="Larson L."/>
            <person name="Lui A."/>
            <person name="MacDonald P.J.P."/>
            <person name="Mehta T."/>
            <person name="Montmayeur A."/>
            <person name="Murphy C."/>
            <person name="Neiman D."/>
            <person name="Pearson M."/>
            <person name="Priest M."/>
            <person name="Roberts A."/>
            <person name="Saif S."/>
            <person name="Shea T."/>
            <person name="Shenoy N."/>
            <person name="Sisk P."/>
            <person name="Stolte C."/>
            <person name="Sykes S."/>
            <person name="White J."/>
            <person name="Yandava C."/>
            <person name="Nusbaum C."/>
            <person name="Birren B."/>
        </authorList>
    </citation>
    <scope>NUCLEOTIDE SEQUENCE [LARGE SCALE GENOMIC DNA]</scope>
    <source>
        <strain evidence="1 2">29_1</strain>
    </source>
</reference>
<proteinExistence type="predicted"/>
<accession>E7GED0</accession>
<evidence type="ECO:0000313" key="2">
    <source>
        <dbReference type="Proteomes" id="UP000003157"/>
    </source>
</evidence>
<name>E7GED0_9FIRM</name>
<dbReference type="EMBL" id="ADKX01000046">
    <property type="protein sequence ID" value="EFW03611.1"/>
    <property type="molecule type" value="Genomic_DNA"/>
</dbReference>
<evidence type="ECO:0000313" key="1">
    <source>
        <dbReference type="EMBL" id="EFW03611.1"/>
    </source>
</evidence>
<sequence>MITNIKELNLSPTYSDGFLYKEKYYNNLEEAFHGKHLRENVEETIDNYNKLSSMFTKDSFIKSEILMDKLKTLFYVTSPEDMENLFVNNNWQDVLKFYIENIFLKKDIYVNHIDKVANVLNEIYREKTIQLYRTTDFTSEPIFINNKNVTEEYINIIIDVLNQKKMKAKPLKEIKEYEDIKKLINNYFLNYEIIYNYNGVEDTCSSLCELDENKKYDYIILFPLKLDDKEKRLFTFSNYVNPIIIYLAGRYEPNFQIRKVLQICCYESAK</sequence>
<dbReference type="AlphaFoldDB" id="E7GED0"/>
<dbReference type="Proteomes" id="UP000003157">
    <property type="component" value="Unassembled WGS sequence"/>
</dbReference>
<dbReference type="RefSeq" id="WP_008790384.1">
    <property type="nucleotide sequence ID" value="NZ_GL636582.1"/>
</dbReference>
<dbReference type="HOGENOM" id="CLU_1029385_0_0_9"/>
<organism evidence="1 2">
    <name type="scientific">Coprobacillus cateniformis</name>
    <dbReference type="NCBI Taxonomy" id="100884"/>
    <lineage>
        <taxon>Bacteria</taxon>
        <taxon>Bacillati</taxon>
        <taxon>Bacillota</taxon>
        <taxon>Erysipelotrichia</taxon>
        <taxon>Erysipelotrichales</taxon>
        <taxon>Coprobacillaceae</taxon>
        <taxon>Coprobacillus</taxon>
    </lineage>
</organism>
<comment type="caution">
    <text evidence="1">The sequence shown here is derived from an EMBL/GenBank/DDBJ whole genome shotgun (WGS) entry which is preliminary data.</text>
</comment>
<keyword evidence="2" id="KW-1185">Reference proteome</keyword>
<protein>
    <submittedName>
        <fullName evidence="1">Uncharacterized protein</fullName>
    </submittedName>
</protein>
<gene>
    <name evidence="1" type="ORF">HMPREF9488_03302</name>
</gene>